<evidence type="ECO:0008006" key="3">
    <source>
        <dbReference type="Google" id="ProtNLM"/>
    </source>
</evidence>
<dbReference type="InterPro" id="IPR036736">
    <property type="entry name" value="ACP-like_sf"/>
</dbReference>
<evidence type="ECO:0000313" key="2">
    <source>
        <dbReference type="Proteomes" id="UP000294927"/>
    </source>
</evidence>
<evidence type="ECO:0000313" key="1">
    <source>
        <dbReference type="EMBL" id="TDV49721.1"/>
    </source>
</evidence>
<name>A0A4V3FT26_9PSEU</name>
<comment type="caution">
    <text evidence="1">The sequence shown here is derived from an EMBL/GenBank/DDBJ whole genome shotgun (WGS) entry which is preliminary data.</text>
</comment>
<dbReference type="RefSeq" id="WP_243866606.1">
    <property type="nucleotide sequence ID" value="NZ_SOCP01000007.1"/>
</dbReference>
<gene>
    <name evidence="1" type="ORF">CLV71_10760</name>
</gene>
<keyword evidence="2" id="KW-1185">Reference proteome</keyword>
<reference evidence="1 2" key="1">
    <citation type="submission" date="2019-03" db="EMBL/GenBank/DDBJ databases">
        <title>Genomic Encyclopedia of Archaeal and Bacterial Type Strains, Phase II (KMG-II): from individual species to whole genera.</title>
        <authorList>
            <person name="Goeker M."/>
        </authorList>
    </citation>
    <scope>NUCLEOTIDE SEQUENCE [LARGE SCALE GENOMIC DNA]</scope>
    <source>
        <strain evidence="1 2">DSM 45499</strain>
    </source>
</reference>
<dbReference type="Proteomes" id="UP000294927">
    <property type="component" value="Unassembled WGS sequence"/>
</dbReference>
<organism evidence="1 2">
    <name type="scientific">Actinophytocola oryzae</name>
    <dbReference type="NCBI Taxonomy" id="502181"/>
    <lineage>
        <taxon>Bacteria</taxon>
        <taxon>Bacillati</taxon>
        <taxon>Actinomycetota</taxon>
        <taxon>Actinomycetes</taxon>
        <taxon>Pseudonocardiales</taxon>
        <taxon>Pseudonocardiaceae</taxon>
    </lineage>
</organism>
<dbReference type="EMBL" id="SOCP01000007">
    <property type="protein sequence ID" value="TDV49721.1"/>
    <property type="molecule type" value="Genomic_DNA"/>
</dbReference>
<dbReference type="Gene3D" id="1.10.1200.10">
    <property type="entry name" value="ACP-like"/>
    <property type="match status" value="1"/>
</dbReference>
<proteinExistence type="predicted"/>
<dbReference type="AlphaFoldDB" id="A0A4V3FT26"/>
<sequence length="73" mass="7837">MSRDEVVAMLASFGSRPVDAVPETIDSMELAWLLHQVEQRYGVRVDPDDGGYAGISTVSEAVDVLGTRLGRSG</sequence>
<dbReference type="SUPFAM" id="SSF47336">
    <property type="entry name" value="ACP-like"/>
    <property type="match status" value="1"/>
</dbReference>
<accession>A0A4V3FT26</accession>
<protein>
    <recommendedName>
        <fullName evidence="3">Acyl carrier protein</fullName>
    </recommendedName>
</protein>